<name>A0A6C0HNK0_9ZZZZ</name>
<evidence type="ECO:0000313" key="1">
    <source>
        <dbReference type="EMBL" id="QHT81930.1"/>
    </source>
</evidence>
<dbReference type="AlphaFoldDB" id="A0A6C0HNK0"/>
<reference evidence="1" key="1">
    <citation type="journal article" date="2020" name="Nature">
        <title>Giant virus diversity and host interactions through global metagenomics.</title>
        <authorList>
            <person name="Schulz F."/>
            <person name="Roux S."/>
            <person name="Paez-Espino D."/>
            <person name="Jungbluth S."/>
            <person name="Walsh D.A."/>
            <person name="Denef V.J."/>
            <person name="McMahon K.D."/>
            <person name="Konstantinidis K.T."/>
            <person name="Eloe-Fadrosh E.A."/>
            <person name="Kyrpides N.C."/>
            <person name="Woyke T."/>
        </authorList>
    </citation>
    <scope>NUCLEOTIDE SEQUENCE</scope>
    <source>
        <strain evidence="1">GVMAG-M-3300023184-160</strain>
    </source>
</reference>
<protein>
    <submittedName>
        <fullName evidence="1">Uncharacterized protein</fullName>
    </submittedName>
</protein>
<proteinExistence type="predicted"/>
<sequence length="91" mass="11028">MIESIQIQEHKKEITRIFQKMVSTKTETKEEEYLLHKEAFLTFVSSVLEEVQRRRPPVDVTVPQYIEEDKRLVMRSKKTSMKELFERIEKK</sequence>
<dbReference type="EMBL" id="MN739993">
    <property type="protein sequence ID" value="QHT81930.1"/>
    <property type="molecule type" value="Genomic_DNA"/>
</dbReference>
<organism evidence="1">
    <name type="scientific">viral metagenome</name>
    <dbReference type="NCBI Taxonomy" id="1070528"/>
    <lineage>
        <taxon>unclassified sequences</taxon>
        <taxon>metagenomes</taxon>
        <taxon>organismal metagenomes</taxon>
    </lineage>
</organism>
<accession>A0A6C0HNK0</accession>